<dbReference type="Pfam" id="PF01855">
    <property type="entry name" value="POR_N"/>
    <property type="match status" value="1"/>
</dbReference>
<dbReference type="STRING" id="1806994.A0A507BYI3"/>
<dbReference type="PROSITE" id="PS00365">
    <property type="entry name" value="NIR_SIR"/>
    <property type="match status" value="1"/>
</dbReference>
<dbReference type="PRINTS" id="PR00369">
    <property type="entry name" value="FLAVODOXIN"/>
</dbReference>
<dbReference type="PANTHER" id="PTHR11493">
    <property type="entry name" value="SULFITE REDUCTASE [NADPH] SUBUNIT BETA-RELATED"/>
    <property type="match status" value="1"/>
</dbReference>
<evidence type="ECO:0000256" key="10">
    <source>
        <dbReference type="ARBA" id="ARBA00022857"/>
    </source>
</evidence>
<dbReference type="SUPFAM" id="SSF52922">
    <property type="entry name" value="TK C-terminal domain-like"/>
    <property type="match status" value="1"/>
</dbReference>
<evidence type="ECO:0000256" key="5">
    <source>
        <dbReference type="ARBA" id="ARBA00012604"/>
    </source>
</evidence>
<accession>A0A507BYI3</accession>
<keyword evidence="13" id="KW-0411">Iron-sulfur</keyword>
<evidence type="ECO:0000256" key="3">
    <source>
        <dbReference type="ARBA" id="ARBA00004774"/>
    </source>
</evidence>
<dbReference type="RefSeq" id="XP_031023230.1">
    <property type="nucleotide sequence ID" value="XM_031170803.1"/>
</dbReference>
<dbReference type="PROSITE" id="PS50902">
    <property type="entry name" value="FLAVODOXIN_LIKE"/>
    <property type="match status" value="1"/>
</dbReference>
<dbReference type="FunFam" id="3.30.413.10:FF:000004">
    <property type="entry name" value="Sulfite reductase [NADPH] hemoprotein beta-component"/>
    <property type="match status" value="1"/>
</dbReference>
<comment type="catalytic activity">
    <reaction evidence="15">
        <text>hydrogen sulfide + 3 NADP(+) + 3 H2O = sulfite + 3 NADPH + 4 H(+)</text>
        <dbReference type="Rhea" id="RHEA:13801"/>
        <dbReference type="ChEBI" id="CHEBI:15377"/>
        <dbReference type="ChEBI" id="CHEBI:15378"/>
        <dbReference type="ChEBI" id="CHEBI:17359"/>
        <dbReference type="ChEBI" id="CHEBI:29919"/>
        <dbReference type="ChEBI" id="CHEBI:57783"/>
        <dbReference type="ChEBI" id="CHEBI:58349"/>
        <dbReference type="EC" id="1.8.1.2"/>
    </reaction>
</comment>
<keyword evidence="12" id="KW-0408">Iron</keyword>
<dbReference type="Pfam" id="PF00258">
    <property type="entry name" value="Flavodoxin_1"/>
    <property type="match status" value="1"/>
</dbReference>
<dbReference type="GO" id="GO:0000103">
    <property type="term" value="P:sulfate assimilation"/>
    <property type="evidence" value="ECO:0007669"/>
    <property type="project" value="TreeGrafter"/>
</dbReference>
<evidence type="ECO:0000313" key="17">
    <source>
        <dbReference type="EMBL" id="TPX31919.1"/>
    </source>
</evidence>
<feature type="domain" description="Flavodoxin-like" evidence="16">
    <location>
        <begin position="741"/>
        <end position="891"/>
    </location>
</feature>
<dbReference type="GO" id="GO:0020037">
    <property type="term" value="F:heme binding"/>
    <property type="evidence" value="ECO:0007669"/>
    <property type="project" value="InterPro"/>
</dbReference>
<dbReference type="GO" id="GO:0046872">
    <property type="term" value="F:metal ion binding"/>
    <property type="evidence" value="ECO:0007669"/>
    <property type="project" value="UniProtKB-KW"/>
</dbReference>
<dbReference type="PANTHER" id="PTHR11493:SF47">
    <property type="entry name" value="SULFITE REDUCTASE [NADPH] SUBUNIT BETA"/>
    <property type="match status" value="1"/>
</dbReference>
<dbReference type="InterPro" id="IPR001094">
    <property type="entry name" value="Flavdoxin-like"/>
</dbReference>
<organism evidence="17 18">
    <name type="scientific">Synchytrium microbalum</name>
    <dbReference type="NCBI Taxonomy" id="1806994"/>
    <lineage>
        <taxon>Eukaryota</taxon>
        <taxon>Fungi</taxon>
        <taxon>Fungi incertae sedis</taxon>
        <taxon>Chytridiomycota</taxon>
        <taxon>Chytridiomycota incertae sedis</taxon>
        <taxon>Chytridiomycetes</taxon>
        <taxon>Synchytriales</taxon>
        <taxon>Synchytriaceae</taxon>
        <taxon>Synchytrium</taxon>
    </lineage>
</organism>
<dbReference type="InterPro" id="IPR029061">
    <property type="entry name" value="THDP-binding"/>
</dbReference>
<dbReference type="Pfam" id="PF01077">
    <property type="entry name" value="NIR_SIR"/>
    <property type="match status" value="1"/>
</dbReference>
<dbReference type="GO" id="GO:0009337">
    <property type="term" value="C:sulfite reductase complex (NADPH)"/>
    <property type="evidence" value="ECO:0007669"/>
    <property type="project" value="InterPro"/>
</dbReference>
<comment type="pathway">
    <text evidence="3">Sulfur metabolism; hydrogen sulfide biosynthesis; hydrogen sulfide from sulfite (NADPH route): step 1/1.</text>
</comment>
<dbReference type="GO" id="GO:0010181">
    <property type="term" value="F:FMN binding"/>
    <property type="evidence" value="ECO:0007669"/>
    <property type="project" value="InterPro"/>
</dbReference>
<dbReference type="HAMAP" id="MF_01540">
    <property type="entry name" value="CysI"/>
    <property type="match status" value="1"/>
</dbReference>
<evidence type="ECO:0000313" key="18">
    <source>
        <dbReference type="Proteomes" id="UP000319731"/>
    </source>
</evidence>
<evidence type="ECO:0000256" key="8">
    <source>
        <dbReference type="ARBA" id="ARBA00022617"/>
    </source>
</evidence>
<dbReference type="OrthoDB" id="1688044at2759"/>
<keyword evidence="9" id="KW-0479">Metal-binding</keyword>
<dbReference type="GeneID" id="42006100"/>
<dbReference type="EMBL" id="QEAO01000037">
    <property type="protein sequence ID" value="TPX31919.1"/>
    <property type="molecule type" value="Genomic_DNA"/>
</dbReference>
<dbReference type="Gene3D" id="3.40.50.920">
    <property type="match status" value="1"/>
</dbReference>
<comment type="similarity">
    <text evidence="4">Belongs to the nitrite and sulfite reductase 4Fe-4S domain family.</text>
</comment>
<dbReference type="InterPro" id="IPR009014">
    <property type="entry name" value="Transketo_C/PFOR_II"/>
</dbReference>
<dbReference type="Gene3D" id="3.40.50.360">
    <property type="match status" value="1"/>
</dbReference>
<evidence type="ECO:0000256" key="9">
    <source>
        <dbReference type="ARBA" id="ARBA00022723"/>
    </source>
</evidence>
<keyword evidence="14" id="KW-0198">Cysteine biosynthesis</keyword>
<dbReference type="FunFam" id="3.30.413.10:FF:000003">
    <property type="entry name" value="Sulfite reductase [NADPH] hemoprotein beta-component"/>
    <property type="match status" value="1"/>
</dbReference>
<dbReference type="Gene3D" id="3.40.50.970">
    <property type="match status" value="2"/>
</dbReference>
<evidence type="ECO:0000256" key="1">
    <source>
        <dbReference type="ARBA" id="ARBA00001929"/>
    </source>
</evidence>
<gene>
    <name evidence="17" type="ORF">SmJEL517_g04875</name>
</gene>
<dbReference type="InterPro" id="IPR045854">
    <property type="entry name" value="NO2/SO3_Rdtase_4Fe4S_sf"/>
</dbReference>
<dbReference type="EC" id="1.8.1.2" evidence="5"/>
<dbReference type="GO" id="GO:0051539">
    <property type="term" value="F:4 iron, 4 sulfur cluster binding"/>
    <property type="evidence" value="ECO:0007669"/>
    <property type="project" value="UniProtKB-KW"/>
</dbReference>
<dbReference type="InterPro" id="IPR008254">
    <property type="entry name" value="Flavodoxin/NO_synth"/>
</dbReference>
<dbReference type="NCBIfam" id="TIGR02041">
    <property type="entry name" value="CysI"/>
    <property type="match status" value="1"/>
</dbReference>
<reference evidence="17 18" key="1">
    <citation type="journal article" date="2019" name="Sci. Rep.">
        <title>Comparative genomics of chytrid fungi reveal insights into the obligate biotrophic and pathogenic lifestyle of Synchytrium endobioticum.</title>
        <authorList>
            <person name="van de Vossenberg B.T.L.H."/>
            <person name="Warris S."/>
            <person name="Nguyen H.D.T."/>
            <person name="van Gent-Pelzer M.P.E."/>
            <person name="Joly D.L."/>
            <person name="van de Geest H.C."/>
            <person name="Bonants P.J.M."/>
            <person name="Smith D.S."/>
            <person name="Levesque C.A."/>
            <person name="van der Lee T.A.J."/>
        </authorList>
    </citation>
    <scope>NUCLEOTIDE SEQUENCE [LARGE SCALE GENOMIC DNA]</scope>
    <source>
        <strain evidence="17 18">JEL517</strain>
    </source>
</reference>
<evidence type="ECO:0000256" key="7">
    <source>
        <dbReference type="ARBA" id="ARBA00022605"/>
    </source>
</evidence>
<sequence length="1464" mass="160702">MQSFDTETAIGYIGYSLSKLNIVADSNSSLVDLLKQWATRKDANAAKQPGRVLVTSVFDLAATLQQALVLSPTPSSSDLPAATYTSSESLTSIIPILYKLVADAQPHVLHASISKGDASGVFAIRQTGWMMVASAGQQEALDVSVLAHAIATKASLPVLHFYDGKLGNKQIPVSPISFEKLVGLTNDISSSASAAVSSSSASSTDDSNATGSAAAVKATADTNLYLRPSPSATIDQASLLKTIETTIKELNGSVFAPRSYSLFEYTGPSDATTVLVYLGTASQDIESAITTTPKTGAIRVRWYRPWSTTHFLNALPSTVTHIAVIEPTHGLHTGWGPLFLDVASSFQSEEGHARVPQPIVREARVSGTIQYTPNVIKSLASEVTSGNLGPFTLQSHEHVNGLVNGIHQEEVDTKLEGEGPYIKMLHSIFNNRLVMTNVTGAKDVGVKNAEFGFGSQLVMIQQRHQLVQLVTNLIQQGSTSPALKTVLSKWLETRDDAAKSREAGDAVIALLDKNSEVYKLHHLFAKPSYWLVGGDSLAVDIGNSGVHHVIASKEKINMLVVDTQPYSDKKSEMQLDLRKKDIGLYAMNYGGVFVASVAVHSSYAQTLRAFQEADAYPGPSIIVAYSPRVTSILTTTPPSAMSAPLKVIKETKLAVDSGYWPLYRWNPVNQENPFSLDSDKVKAELKSFLERENHFAMVLKSHPEIGGLYTGSAESEFKTMAERKVADSYAQLLNGLNLKPLLILFGSDGGNAERLAKRINAEAKQRGLRPRMMPMDSMSLEDLPAHPNVLFVVSTAGQGEFPGNAREFWKSLSSPPAEIDFKAISYAVMALGDSHYWPLPEDAHYFAKSGKDLDNKLATLGFTPFAKIGISDDQDPDGLMTGYNAFAPSLWEYLGVGEMEVNVESVVIHPEVVKEASNFLRGTLAEGLLDTTTGALSENDTVLTKFHGIYQQDDRDIRDERARQGLEKAFSFMVRVRVPGGIATPQQWIALNNVGDQHANGTVRITTRQAIQFHGIIKRNLKQSIKDINQALMDTVAACGDVNRNVMCNPNPFLSEVHKEVFEICKEFSDHLTPRTSAYHEIWLDKKMVAGSADEEPIYGKLYLPRKFKTAVAIPPSNDVDVFAHDLGYIAIVEDGKLVGFNVSVGGGMGMTHGAKKTFPRLGEVMGFVTVDQVIAVGVETVTVQRDYGDRVNRKHARLKYTIEDRGLDWFRSQVEERLGWKLQPARPYKFTSNGDRYGWNQGLNRTWHYTFFVSNGRIKDTPDYLLKTALMEIAQIHKGDFRLTPNQNLMIANIPEAERPAIEALLHKYKIGNETLSGLRLNSMACVALPTCGLAMAESERYLPDLVTLLEESLNKVGLRHDEITIRMTGCPNGCARPQIAEIGFIGKAPGTYNMYLGGGFTGERLSRLYKENVDEENIVKELAPMFKRYSLERNPNEHFGDFCIRVGIIKAMLHGREYNLQD</sequence>
<evidence type="ECO:0000256" key="2">
    <source>
        <dbReference type="ARBA" id="ARBA00001966"/>
    </source>
</evidence>
<evidence type="ECO:0000256" key="11">
    <source>
        <dbReference type="ARBA" id="ARBA00023002"/>
    </source>
</evidence>
<keyword evidence="10" id="KW-0521">NADP</keyword>
<dbReference type="GO" id="GO:0050661">
    <property type="term" value="F:NADP binding"/>
    <property type="evidence" value="ECO:0007669"/>
    <property type="project" value="InterPro"/>
</dbReference>
<evidence type="ECO:0000256" key="13">
    <source>
        <dbReference type="ARBA" id="ARBA00023014"/>
    </source>
</evidence>
<protein>
    <recommendedName>
        <fullName evidence="5">assimilatory sulfite reductase (NADPH)</fullName>
        <ecNumber evidence="5">1.8.1.2</ecNumber>
    </recommendedName>
</protein>
<comment type="caution">
    <text evidence="17">The sequence shown here is derived from an EMBL/GenBank/DDBJ whole genome shotgun (WGS) entry which is preliminary data.</text>
</comment>
<dbReference type="SUPFAM" id="SSF52518">
    <property type="entry name" value="Thiamin diphosphate-binding fold (THDP-binding)"/>
    <property type="match status" value="2"/>
</dbReference>
<dbReference type="SUPFAM" id="SSF55124">
    <property type="entry name" value="Nitrite/Sulfite reductase N-terminal domain-like"/>
    <property type="match status" value="2"/>
</dbReference>
<dbReference type="InterPro" id="IPR006067">
    <property type="entry name" value="NO2/SO3_Rdtase_4Fe4S_dom"/>
</dbReference>
<dbReference type="GO" id="GO:0019344">
    <property type="term" value="P:cysteine biosynthetic process"/>
    <property type="evidence" value="ECO:0007669"/>
    <property type="project" value="UniProtKB-KW"/>
</dbReference>
<dbReference type="InterPro" id="IPR005117">
    <property type="entry name" value="NiRdtase/SiRdtase_haem-b_fer"/>
</dbReference>
<dbReference type="Proteomes" id="UP000319731">
    <property type="component" value="Unassembled WGS sequence"/>
</dbReference>
<name>A0A507BYI3_9FUNG</name>
<dbReference type="SUPFAM" id="SSF52218">
    <property type="entry name" value="Flavoproteins"/>
    <property type="match status" value="1"/>
</dbReference>
<keyword evidence="7" id="KW-0028">Amino-acid biosynthesis</keyword>
<dbReference type="PRINTS" id="PR00397">
    <property type="entry name" value="SIROHAEM"/>
</dbReference>
<evidence type="ECO:0000256" key="14">
    <source>
        <dbReference type="ARBA" id="ARBA00023192"/>
    </source>
</evidence>
<dbReference type="InterPro" id="IPR011786">
    <property type="entry name" value="CysI"/>
</dbReference>
<dbReference type="NCBIfam" id="NF010029">
    <property type="entry name" value="PRK13504.1"/>
    <property type="match status" value="1"/>
</dbReference>
<dbReference type="Gene3D" id="3.30.413.10">
    <property type="entry name" value="Sulfite Reductase Hemoprotein, domain 1"/>
    <property type="match status" value="2"/>
</dbReference>
<proteinExistence type="inferred from homology"/>
<evidence type="ECO:0000256" key="6">
    <source>
        <dbReference type="ARBA" id="ARBA00022485"/>
    </source>
</evidence>
<dbReference type="InterPro" id="IPR002880">
    <property type="entry name" value="Pyrv_Fd/Flavodoxin_OxRdtase_N"/>
</dbReference>
<evidence type="ECO:0000259" key="16">
    <source>
        <dbReference type="PROSITE" id="PS50902"/>
    </source>
</evidence>
<comment type="cofactor">
    <cofactor evidence="1">
        <name>siroheme</name>
        <dbReference type="ChEBI" id="CHEBI:60052"/>
    </cofactor>
</comment>
<keyword evidence="11" id="KW-0560">Oxidoreductase</keyword>
<dbReference type="SUPFAM" id="SSF56014">
    <property type="entry name" value="Nitrite and sulphite reductase 4Fe-4S domain-like"/>
    <property type="match status" value="2"/>
</dbReference>
<keyword evidence="6" id="KW-0004">4Fe-4S</keyword>
<evidence type="ECO:0000256" key="15">
    <source>
        <dbReference type="ARBA" id="ARBA00052219"/>
    </source>
</evidence>
<dbReference type="Pfam" id="PF03460">
    <property type="entry name" value="NIR_SIR_ferr"/>
    <property type="match status" value="2"/>
</dbReference>
<keyword evidence="8" id="KW-0349">Heme</keyword>
<dbReference type="InterPro" id="IPR036136">
    <property type="entry name" value="Nit/Sulf_reduc_fer-like_dom_sf"/>
</dbReference>
<evidence type="ECO:0000256" key="12">
    <source>
        <dbReference type="ARBA" id="ARBA00023004"/>
    </source>
</evidence>
<comment type="cofactor">
    <cofactor evidence="2">
        <name>[4Fe-4S] cluster</name>
        <dbReference type="ChEBI" id="CHEBI:49883"/>
    </cofactor>
</comment>
<dbReference type="InterPro" id="IPR029039">
    <property type="entry name" value="Flavoprotein-like_sf"/>
</dbReference>
<dbReference type="InterPro" id="IPR006066">
    <property type="entry name" value="NO2/SO3_Rdtase_FeS/sirohaem_BS"/>
</dbReference>
<dbReference type="InterPro" id="IPR045169">
    <property type="entry name" value="NO2/SO3_Rdtase_4Fe4S_prot"/>
</dbReference>
<dbReference type="GO" id="GO:0004783">
    <property type="term" value="F:sulfite reductase (NADPH) activity"/>
    <property type="evidence" value="ECO:0007669"/>
    <property type="project" value="UniProtKB-EC"/>
</dbReference>
<keyword evidence="18" id="KW-1185">Reference proteome</keyword>
<evidence type="ECO:0000256" key="4">
    <source>
        <dbReference type="ARBA" id="ARBA00010429"/>
    </source>
</evidence>
<dbReference type="GO" id="GO:0050311">
    <property type="term" value="F:sulfite reductase (ferredoxin) activity"/>
    <property type="evidence" value="ECO:0007669"/>
    <property type="project" value="TreeGrafter"/>
</dbReference>